<reference evidence="3" key="1">
    <citation type="journal article" date="2019" name="Sci. Rep.">
        <title>Draft genome of Tanacetum cinerariifolium, the natural source of mosquito coil.</title>
        <authorList>
            <person name="Yamashiro T."/>
            <person name="Shiraishi A."/>
            <person name="Satake H."/>
            <person name="Nakayama K."/>
        </authorList>
    </citation>
    <scope>NUCLEOTIDE SEQUENCE</scope>
</reference>
<feature type="domain" description="Reverse transcriptase Ty1/copia-type" evidence="2">
    <location>
        <begin position="297"/>
        <end position="371"/>
    </location>
</feature>
<dbReference type="PANTHER" id="PTHR11439">
    <property type="entry name" value="GAG-POL-RELATED RETROTRANSPOSON"/>
    <property type="match status" value="1"/>
</dbReference>
<feature type="region of interest" description="Disordered" evidence="1">
    <location>
        <begin position="671"/>
        <end position="697"/>
    </location>
</feature>
<name>A0A6L2M915_TANCI</name>
<feature type="domain" description="Reverse transcriptase Ty1/copia-type" evidence="2">
    <location>
        <begin position="178"/>
        <end position="292"/>
    </location>
</feature>
<feature type="compositionally biased region" description="Basic and acidic residues" evidence="1">
    <location>
        <begin position="688"/>
        <end position="697"/>
    </location>
</feature>
<sequence length="747" mass="84456">MTDYSLCEVILNGDSPLPTRSIDDVEKPYPPTTIEEKLARKNELKARGTLLMALSNEHQLKFNSYKTTKSLMKVIEKRFGVNTTHGVSASNSKTNASNLPNVDSLKDTDDTKIFSDACDDEVERAEAHFNNLELTIVVSPIPTTRIHKDHPKEQIIGEPLSALQTKRMTKTSQEHDMKVWRLVNLPKGKHAIRTKWVYRNKKDTRGIVVRNKARLVVQGYTQKEGIDYDEVFAHVAKIEAIRLFMAYASFIGFIVCQMEVKSSFLYGTIEEEVYVCQPPGFEYSHFPNKVYKEKGDILLVHMYVDEIVFGSTKKSLYTEFKGLMHKKFQMSSIGELTILLGLQVMQKDDGTFMSQDKYVADILKKFDFSSIKIASTLIETNKELLKDKEAEDVDVHLYRLMLGSLVYLTASRPDIIYLKGQPKLGLWYLRDSPFDLEAFSDSDYAGASLDRKSTIGGCQFLGLWYLRDSPFDLEAFSDSDYAGASLDRKSTIGGCQFLEKPTESEGFEQIVDFLNANPIKYALTVNPTIYTLCIQQFWDSAKEEVGEGSEEPTDTYHTPIVTQPSSFQPQKKQKSRRKQRKEPEGRIAKIDADKDLSFIDETAQAQGRMNEKDSFGINGLDGVEVIVDVTAGENVEYDTTVAEKEVSIAAGEVVTIAEAKPRARGAIVQERSEFRTTSSSQPSQLPQAKDKGKGIMIEPEKPLKKKEQIIMDEEVARKLEAQMKPEIEEEERIAREKDEANIALIKE</sequence>
<gene>
    <name evidence="3" type="ORF">Tci_040783</name>
</gene>
<accession>A0A6L2M915</accession>
<evidence type="ECO:0000259" key="2">
    <source>
        <dbReference type="Pfam" id="PF07727"/>
    </source>
</evidence>
<evidence type="ECO:0000256" key="1">
    <source>
        <dbReference type="SAM" id="MobiDB-lite"/>
    </source>
</evidence>
<organism evidence="3">
    <name type="scientific">Tanacetum cinerariifolium</name>
    <name type="common">Dalmatian daisy</name>
    <name type="synonym">Chrysanthemum cinerariifolium</name>
    <dbReference type="NCBI Taxonomy" id="118510"/>
    <lineage>
        <taxon>Eukaryota</taxon>
        <taxon>Viridiplantae</taxon>
        <taxon>Streptophyta</taxon>
        <taxon>Embryophyta</taxon>
        <taxon>Tracheophyta</taxon>
        <taxon>Spermatophyta</taxon>
        <taxon>Magnoliopsida</taxon>
        <taxon>eudicotyledons</taxon>
        <taxon>Gunneridae</taxon>
        <taxon>Pentapetalae</taxon>
        <taxon>asterids</taxon>
        <taxon>campanulids</taxon>
        <taxon>Asterales</taxon>
        <taxon>Asteraceae</taxon>
        <taxon>Asteroideae</taxon>
        <taxon>Anthemideae</taxon>
        <taxon>Anthemidinae</taxon>
        <taxon>Tanacetum</taxon>
    </lineage>
</organism>
<dbReference type="AlphaFoldDB" id="A0A6L2M915"/>
<dbReference type="PANTHER" id="PTHR11439:SF495">
    <property type="entry name" value="REVERSE TRANSCRIPTASE, RNA-DEPENDENT DNA POLYMERASE-RELATED"/>
    <property type="match status" value="1"/>
</dbReference>
<proteinExistence type="predicted"/>
<comment type="caution">
    <text evidence="3">The sequence shown here is derived from an EMBL/GenBank/DDBJ whole genome shotgun (WGS) entry which is preliminary data.</text>
</comment>
<dbReference type="InterPro" id="IPR013103">
    <property type="entry name" value="RVT_2"/>
</dbReference>
<evidence type="ECO:0000313" key="3">
    <source>
        <dbReference type="EMBL" id="GEU68805.1"/>
    </source>
</evidence>
<dbReference type="EMBL" id="BKCJ010005818">
    <property type="protein sequence ID" value="GEU68805.1"/>
    <property type="molecule type" value="Genomic_DNA"/>
</dbReference>
<feature type="region of interest" description="Disordered" evidence="1">
    <location>
        <begin position="544"/>
        <end position="586"/>
    </location>
</feature>
<feature type="compositionally biased region" description="Basic residues" evidence="1">
    <location>
        <begin position="571"/>
        <end position="580"/>
    </location>
</feature>
<feature type="compositionally biased region" description="Low complexity" evidence="1">
    <location>
        <begin position="678"/>
        <end position="687"/>
    </location>
</feature>
<protein>
    <recommendedName>
        <fullName evidence="2">Reverse transcriptase Ty1/copia-type domain-containing protein</fullName>
    </recommendedName>
</protein>
<dbReference type="Pfam" id="PF07727">
    <property type="entry name" value="RVT_2"/>
    <property type="match status" value="2"/>
</dbReference>